<dbReference type="AlphaFoldDB" id="A0AAN9SDR4"/>
<evidence type="ECO:0000259" key="2">
    <source>
        <dbReference type="PROSITE" id="PS50102"/>
    </source>
</evidence>
<dbReference type="EMBL" id="JAYMYS010000004">
    <property type="protein sequence ID" value="KAK7394297.1"/>
    <property type="molecule type" value="Genomic_DNA"/>
</dbReference>
<evidence type="ECO:0000256" key="1">
    <source>
        <dbReference type="PROSITE-ProRule" id="PRU00176"/>
    </source>
</evidence>
<dbReference type="SMART" id="SM00360">
    <property type="entry name" value="RRM"/>
    <property type="match status" value="1"/>
</dbReference>
<dbReference type="PROSITE" id="PS50102">
    <property type="entry name" value="RRM"/>
    <property type="match status" value="1"/>
</dbReference>
<proteinExistence type="predicted"/>
<protein>
    <recommendedName>
        <fullName evidence="2">RRM domain-containing protein</fullName>
    </recommendedName>
</protein>
<dbReference type="GO" id="GO:0003723">
    <property type="term" value="F:RNA binding"/>
    <property type="evidence" value="ECO:0007669"/>
    <property type="project" value="UniProtKB-UniRule"/>
</dbReference>
<evidence type="ECO:0000313" key="4">
    <source>
        <dbReference type="Proteomes" id="UP001386955"/>
    </source>
</evidence>
<dbReference type="InterPro" id="IPR012677">
    <property type="entry name" value="Nucleotide-bd_a/b_plait_sf"/>
</dbReference>
<feature type="domain" description="RRM" evidence="2">
    <location>
        <begin position="9"/>
        <end position="84"/>
    </location>
</feature>
<sequence>MQLPPKVNHVLYMWNVPFNITSKEVYDIFDKYSAIYQILIGTNKDTRGLTFVVYEDIYDAKTVIDHLFGFNVANHYLIVLYYKQVKMSKKFDQEKKEDEIA</sequence>
<organism evidence="3 4">
    <name type="scientific">Psophocarpus tetragonolobus</name>
    <name type="common">Winged bean</name>
    <name type="synonym">Dolichos tetragonolobus</name>
    <dbReference type="NCBI Taxonomy" id="3891"/>
    <lineage>
        <taxon>Eukaryota</taxon>
        <taxon>Viridiplantae</taxon>
        <taxon>Streptophyta</taxon>
        <taxon>Embryophyta</taxon>
        <taxon>Tracheophyta</taxon>
        <taxon>Spermatophyta</taxon>
        <taxon>Magnoliopsida</taxon>
        <taxon>eudicotyledons</taxon>
        <taxon>Gunneridae</taxon>
        <taxon>Pentapetalae</taxon>
        <taxon>rosids</taxon>
        <taxon>fabids</taxon>
        <taxon>Fabales</taxon>
        <taxon>Fabaceae</taxon>
        <taxon>Papilionoideae</taxon>
        <taxon>50 kb inversion clade</taxon>
        <taxon>NPAAA clade</taxon>
        <taxon>indigoferoid/millettioid clade</taxon>
        <taxon>Phaseoleae</taxon>
        <taxon>Psophocarpus</taxon>
    </lineage>
</organism>
<dbReference type="InterPro" id="IPR035979">
    <property type="entry name" value="RBD_domain_sf"/>
</dbReference>
<comment type="caution">
    <text evidence="3">The sequence shown here is derived from an EMBL/GenBank/DDBJ whole genome shotgun (WGS) entry which is preliminary data.</text>
</comment>
<keyword evidence="1" id="KW-0694">RNA-binding</keyword>
<dbReference type="Pfam" id="PF00076">
    <property type="entry name" value="RRM_1"/>
    <property type="match status" value="1"/>
</dbReference>
<name>A0AAN9SDR4_PSOTE</name>
<gene>
    <name evidence="3" type="ORF">VNO78_14819</name>
</gene>
<accession>A0AAN9SDR4</accession>
<keyword evidence="4" id="KW-1185">Reference proteome</keyword>
<dbReference type="SUPFAM" id="SSF54928">
    <property type="entry name" value="RNA-binding domain, RBD"/>
    <property type="match status" value="1"/>
</dbReference>
<dbReference type="Proteomes" id="UP001386955">
    <property type="component" value="Unassembled WGS sequence"/>
</dbReference>
<dbReference type="Gene3D" id="3.30.70.330">
    <property type="match status" value="1"/>
</dbReference>
<reference evidence="3 4" key="1">
    <citation type="submission" date="2024-01" db="EMBL/GenBank/DDBJ databases">
        <title>The genomes of 5 underutilized Papilionoideae crops provide insights into root nodulation and disease resistanc.</title>
        <authorList>
            <person name="Jiang F."/>
        </authorList>
    </citation>
    <scope>NUCLEOTIDE SEQUENCE [LARGE SCALE GENOMIC DNA]</scope>
    <source>
        <strain evidence="3">DUOXIRENSHENG_FW03</strain>
        <tissue evidence="3">Leaves</tissue>
    </source>
</reference>
<evidence type="ECO:0000313" key="3">
    <source>
        <dbReference type="EMBL" id="KAK7394297.1"/>
    </source>
</evidence>
<dbReference type="InterPro" id="IPR000504">
    <property type="entry name" value="RRM_dom"/>
</dbReference>